<evidence type="ECO:0000313" key="2">
    <source>
        <dbReference type="EMBL" id="MBZ5707801.1"/>
    </source>
</evidence>
<organism evidence="2 3">
    <name type="scientific">Nannocystis pusilla</name>
    <dbReference type="NCBI Taxonomy" id="889268"/>
    <lineage>
        <taxon>Bacteria</taxon>
        <taxon>Pseudomonadati</taxon>
        <taxon>Myxococcota</taxon>
        <taxon>Polyangia</taxon>
        <taxon>Nannocystales</taxon>
        <taxon>Nannocystaceae</taxon>
        <taxon>Nannocystis</taxon>
    </lineage>
</organism>
<dbReference type="SUPFAM" id="SSF56954">
    <property type="entry name" value="Outer membrane efflux proteins (OEP)"/>
    <property type="match status" value="1"/>
</dbReference>
<dbReference type="RefSeq" id="WP_224189564.1">
    <property type="nucleotide sequence ID" value="NZ_JAIRAU010000001.1"/>
</dbReference>
<protein>
    <submittedName>
        <fullName evidence="2">TolC family protein</fullName>
    </submittedName>
</protein>
<dbReference type="PANTHER" id="PTHR30203">
    <property type="entry name" value="OUTER MEMBRANE CATION EFFLUX PROTEIN"/>
    <property type="match status" value="1"/>
</dbReference>
<dbReference type="Pfam" id="PF02321">
    <property type="entry name" value="OEP"/>
    <property type="match status" value="2"/>
</dbReference>
<name>A0ABS7THY5_9BACT</name>
<dbReference type="EMBL" id="JAIRAU010000001">
    <property type="protein sequence ID" value="MBZ5707801.1"/>
    <property type="molecule type" value="Genomic_DNA"/>
</dbReference>
<dbReference type="PROSITE" id="PS51257">
    <property type="entry name" value="PROKAR_LIPOPROTEIN"/>
    <property type="match status" value="1"/>
</dbReference>
<keyword evidence="3" id="KW-1185">Reference proteome</keyword>
<sequence length="446" mass="47631">MTRAWTILSSLTMMAVGCVQGPAISPERAVATWREMQVGHPHGPLPEAAVAALEAGDALTVEQAYALALANNPELAVVEARAEVATEEIAAARQIDNPSVRVSNIGVDDSAQGRLGFNLGLRAPIPRPGSVRARVDGARHAAASAQGQAEAARRQLRAQVYRLFARLAWLTADLEEVTRAVSLCDERQRQLRARVARAVATDVELALADVARAEVVDEARKLRGELARTEAELARVVGPGPAFSVRVDRKQLDIDDLVLDPAALTEYALRARPELRAAQTRVGAARSAVTLAKVEAAPWVSWAQVNYFVGPGTTTPASFGLALAIDVPLFSLNRGKIKAAKALARQRQVEERAEVAAIAGEVGEAIARAQRADARVHEIEQGLLPQVDAAARQADAALAAGTLDVVEVLDIEARRVAARRLHLAARFERRDALIELEAAVGAPLPR</sequence>
<dbReference type="Proteomes" id="UP001139031">
    <property type="component" value="Unassembled WGS sequence"/>
</dbReference>
<dbReference type="PANTHER" id="PTHR30203:SF24">
    <property type="entry name" value="BLR4935 PROTEIN"/>
    <property type="match status" value="1"/>
</dbReference>
<accession>A0ABS7THY5</accession>
<comment type="similarity">
    <text evidence="1">Belongs to the outer membrane factor (OMF) (TC 1.B.17) family.</text>
</comment>
<dbReference type="InterPro" id="IPR003423">
    <property type="entry name" value="OMP_efflux"/>
</dbReference>
<comment type="caution">
    <text evidence="2">The sequence shown here is derived from an EMBL/GenBank/DDBJ whole genome shotgun (WGS) entry which is preliminary data.</text>
</comment>
<evidence type="ECO:0000313" key="3">
    <source>
        <dbReference type="Proteomes" id="UP001139031"/>
    </source>
</evidence>
<reference evidence="2" key="1">
    <citation type="submission" date="2021-08" db="EMBL/GenBank/DDBJ databases">
        <authorList>
            <person name="Stevens D.C."/>
        </authorList>
    </citation>
    <scope>NUCLEOTIDE SEQUENCE</scope>
    <source>
        <strain evidence="2">DSM 53165</strain>
    </source>
</reference>
<gene>
    <name evidence="2" type="ORF">K7C98_00920</name>
</gene>
<proteinExistence type="inferred from homology"/>
<dbReference type="Gene3D" id="1.20.1600.10">
    <property type="entry name" value="Outer membrane efflux proteins (OEP)"/>
    <property type="match status" value="1"/>
</dbReference>
<evidence type="ECO:0000256" key="1">
    <source>
        <dbReference type="ARBA" id="ARBA00007613"/>
    </source>
</evidence>
<dbReference type="InterPro" id="IPR010131">
    <property type="entry name" value="MdtP/NodT-like"/>
</dbReference>